<dbReference type="Gene3D" id="3.20.20.70">
    <property type="entry name" value="Aldolase class I"/>
    <property type="match status" value="1"/>
</dbReference>
<dbReference type="OrthoDB" id="9771504at2"/>
<dbReference type="GO" id="GO:0004332">
    <property type="term" value="F:fructose-bisphosphate aldolase activity"/>
    <property type="evidence" value="ECO:0007669"/>
    <property type="project" value="UniProtKB-EC"/>
</dbReference>
<feature type="active site" description="Schiff-base intermediate with dihydroxyacetone-P" evidence="1">
    <location>
        <position position="177"/>
    </location>
</feature>
<dbReference type="RefSeq" id="WP_147927132.1">
    <property type="nucleotide sequence ID" value="NZ_VKAC01000008.1"/>
</dbReference>
<dbReference type="Pfam" id="PF01791">
    <property type="entry name" value="DeoC"/>
    <property type="match status" value="1"/>
</dbReference>
<reference evidence="3 4" key="1">
    <citation type="submission" date="2019-07" db="EMBL/GenBank/DDBJ databases">
        <title>Quadrisphaera sp. strain DD2A genome sequencing and assembly.</title>
        <authorList>
            <person name="Kim I."/>
        </authorList>
    </citation>
    <scope>NUCLEOTIDE SEQUENCE [LARGE SCALE GENOMIC DNA]</scope>
    <source>
        <strain evidence="3 4">DD2A</strain>
    </source>
</reference>
<evidence type="ECO:0000313" key="3">
    <source>
        <dbReference type="EMBL" id="TXR55556.1"/>
    </source>
</evidence>
<dbReference type="InterPro" id="IPR041720">
    <property type="entry name" value="FbaB-like"/>
</dbReference>
<dbReference type="EMBL" id="VKAC01000008">
    <property type="protein sequence ID" value="TXR55556.1"/>
    <property type="molecule type" value="Genomic_DNA"/>
</dbReference>
<accession>A0A5C8ZF60</accession>
<organism evidence="3 4">
    <name type="scientific">Quadrisphaera setariae</name>
    <dbReference type="NCBI Taxonomy" id="2593304"/>
    <lineage>
        <taxon>Bacteria</taxon>
        <taxon>Bacillati</taxon>
        <taxon>Actinomycetota</taxon>
        <taxon>Actinomycetes</taxon>
        <taxon>Kineosporiales</taxon>
        <taxon>Kineosporiaceae</taxon>
        <taxon>Quadrisphaera</taxon>
    </lineage>
</organism>
<dbReference type="EC" id="4.1.2.13" evidence="3"/>
<evidence type="ECO:0000313" key="4">
    <source>
        <dbReference type="Proteomes" id="UP000321234"/>
    </source>
</evidence>
<keyword evidence="4" id="KW-1185">Reference proteome</keyword>
<name>A0A5C8ZF60_9ACTN</name>
<dbReference type="PANTHER" id="PTHR47916:SF1">
    <property type="entry name" value="3-HYDROXY-5-PHOSPHONOOXYPENTANE-2,4-DIONE THIOLASE"/>
    <property type="match status" value="1"/>
</dbReference>
<evidence type="ECO:0000256" key="1">
    <source>
        <dbReference type="PIRSR" id="PIRSR038992-1"/>
    </source>
</evidence>
<dbReference type="InterPro" id="IPR002915">
    <property type="entry name" value="DeoC/FbaB/LacD_aldolase"/>
</dbReference>
<dbReference type="SUPFAM" id="SSF51569">
    <property type="entry name" value="Aldolase"/>
    <property type="match status" value="1"/>
</dbReference>
<feature type="region of interest" description="Disordered" evidence="2">
    <location>
        <begin position="253"/>
        <end position="275"/>
    </location>
</feature>
<evidence type="ECO:0000256" key="2">
    <source>
        <dbReference type="SAM" id="MobiDB-lite"/>
    </source>
</evidence>
<feature type="active site" description="Proton donor" evidence="1">
    <location>
        <position position="148"/>
    </location>
</feature>
<dbReference type="InterPro" id="IPR013785">
    <property type="entry name" value="Aldolase_TIM"/>
</dbReference>
<proteinExistence type="predicted"/>
<dbReference type="PANTHER" id="PTHR47916">
    <property type="entry name" value="FRUCTOSE-BISPHOSPHATE ALDOLASE CLASS 1"/>
    <property type="match status" value="1"/>
</dbReference>
<keyword evidence="3" id="KW-0456">Lyase</keyword>
<comment type="caution">
    <text evidence="3">The sequence shown here is derived from an EMBL/GenBank/DDBJ whole genome shotgun (WGS) entry which is preliminary data.</text>
</comment>
<protein>
    <submittedName>
        <fullName evidence="3">Fructose-bisphosphate aldolase</fullName>
        <ecNumber evidence="3">4.1.2.13</ecNumber>
    </submittedName>
</protein>
<dbReference type="Proteomes" id="UP000321234">
    <property type="component" value="Unassembled WGS sequence"/>
</dbReference>
<dbReference type="PIRSF" id="PIRSF038992">
    <property type="entry name" value="Aldolase_Ia"/>
    <property type="match status" value="1"/>
</dbReference>
<dbReference type="AlphaFoldDB" id="A0A5C8ZF60"/>
<gene>
    <name evidence="3" type="ORF">FMM08_14790</name>
</gene>
<dbReference type="SMART" id="SM01133">
    <property type="entry name" value="DeoC"/>
    <property type="match status" value="1"/>
</dbReference>
<dbReference type="InterPro" id="IPR050456">
    <property type="entry name" value="DeoC/FbaB_aldolase"/>
</dbReference>
<sequence length="275" mass="27788">MTIISGKDRRLARLFGPDGRTFLVAADHGVTTGFDSGLGDMAPLLAAVAEGGADGVVVHRGTAKRHAPVQRGTALLVHLSGSTDLSPDGDVKTAVCSVESAVALGADAISVHVTLGCGATDDRAALADLGAVSADCERFGMPLLVMTYVRPGGPRSAGAAALHAARVAAEMGADVVKATSPDLETSHALATKIGVPVVVAGGETGRGATFEDFLETSRLTLETGVAGLCVGRWVFTHADPARATRALRDLVHPTGAGGAAPREAPLGSPFDLTRA</sequence>